<evidence type="ECO:0000313" key="5">
    <source>
        <dbReference type="EMBL" id="BAO80523.1"/>
    </source>
</evidence>
<feature type="region of interest" description="Disordered" evidence="2">
    <location>
        <begin position="165"/>
        <end position="185"/>
    </location>
</feature>
<dbReference type="EMBL" id="AP014568">
    <property type="protein sequence ID" value="BAO80523.1"/>
    <property type="molecule type" value="Genomic_DNA"/>
</dbReference>
<name>A0A060NLW5_9BURK</name>
<feature type="region of interest" description="Disordered" evidence="2">
    <location>
        <begin position="637"/>
        <end position="662"/>
    </location>
</feature>
<evidence type="ECO:0000256" key="1">
    <source>
        <dbReference type="SAM" id="Coils"/>
    </source>
</evidence>
<feature type="compositionally biased region" description="Low complexity" evidence="2">
    <location>
        <begin position="165"/>
        <end position="176"/>
    </location>
</feature>
<protein>
    <submittedName>
        <fullName evidence="5">Tfp pilus assembly protein FimV</fullName>
    </submittedName>
</protein>
<keyword evidence="4" id="KW-0732">Signal</keyword>
<feature type="coiled-coil region" evidence="1">
    <location>
        <begin position="274"/>
        <end position="301"/>
    </location>
</feature>
<dbReference type="HOGENOM" id="CLU_414308_0_0_4"/>
<evidence type="ECO:0000313" key="6">
    <source>
        <dbReference type="Proteomes" id="UP000067461"/>
    </source>
</evidence>
<sequence>MLKLAVGSALLWAATQTLAATLGPTQGDVIIGRPFDILVQSRLEPNQSLADLCLQVQLQYGESGVAASTISTAVQSVGPDGVALLRVRSTEPINEPIVTLALQVGCQTVFRRSYTLLADWSPAQPPAVAATLPAATPATGVAVVAVPVPVVAPNGAAVAGRAAATAPAAQPQAQTPIRLSAPAARPANLERLRSKAPPRVVPVPAAAAPATTPPATTLAPVPVAGGARLQLDPIALPGQAPPVAAAAAPEQVGAAATAAPEGPLADVGAVANALAAKEQELLGLRAEQEQLRLALQSTQAQLLQVQAAAQAGVPAMWLYGLGSLLLLLLGGVLYAYRSGRLLLARPAAATQTPWWASTLPGDEATQSKADLAPVQSVTPNGLETRADAAPAAPVAMPPDAAFEPSAAAARSSAWLDADGVMGLEVAEGQASMFGEVAISVLDLGALIEVWQQVEFFESIAQRTQAMEVLKLYVTGHARASEAPYLRWLALAAQAGDATALGEATRFYEHHFQRIAPRTEVIDSGLGLEHDTALLQTLQAQWPQPTAAVVIERALASQPGDPSSELTVRTLAAFDDLLTLSGVLEALLHAPLPMLDLGLAPAPAASSGSAPTLPGSIPLQTWPSADSVSVAAVEAPKPDPLSIDFDLGSLDWEPGPRPPSGKP</sequence>
<dbReference type="RefSeq" id="WP_045530965.1">
    <property type="nucleotide sequence ID" value="NZ_AP014568.1"/>
</dbReference>
<keyword evidence="6" id="KW-1185">Reference proteome</keyword>
<evidence type="ECO:0000256" key="4">
    <source>
        <dbReference type="SAM" id="SignalP"/>
    </source>
</evidence>
<evidence type="ECO:0000256" key="3">
    <source>
        <dbReference type="SAM" id="Phobius"/>
    </source>
</evidence>
<accession>A0A060NLW5</accession>
<dbReference type="KEGG" id="cbaa:SRAA_0669"/>
<feature type="transmembrane region" description="Helical" evidence="3">
    <location>
        <begin position="316"/>
        <end position="336"/>
    </location>
</feature>
<keyword evidence="3" id="KW-0812">Transmembrane</keyword>
<dbReference type="OrthoDB" id="9180424at2"/>
<keyword evidence="1" id="KW-0175">Coiled coil</keyword>
<organism evidence="5 6">
    <name type="scientific">Serpentinimonas raichei</name>
    <dbReference type="NCBI Taxonomy" id="1458425"/>
    <lineage>
        <taxon>Bacteria</taxon>
        <taxon>Pseudomonadati</taxon>
        <taxon>Pseudomonadota</taxon>
        <taxon>Betaproteobacteria</taxon>
        <taxon>Burkholderiales</taxon>
        <taxon>Comamonadaceae</taxon>
        <taxon>Serpentinimonas</taxon>
    </lineage>
</organism>
<proteinExistence type="predicted"/>
<keyword evidence="3" id="KW-0472">Membrane</keyword>
<reference evidence="5 6" key="1">
    <citation type="journal article" date="2014" name="Nat. Commun.">
        <title>Physiological and genomic features of highly alkaliphilic hydrogen-utilizing Betaproteobacteria from a continental serpentinizing site.</title>
        <authorList>
            <person name="Suzuki S."/>
            <person name="Kuenen J.G."/>
            <person name="Schipper K."/>
            <person name="van der Velde S."/>
            <person name="Ishii S."/>
            <person name="Wu A."/>
            <person name="Sorokin D.Y."/>
            <person name="Tenney A."/>
            <person name="Meng X.Y."/>
            <person name="Morrill P.L."/>
            <person name="Kamagata Y."/>
            <person name="Muyzer G."/>
            <person name="Nealson K.H."/>
        </authorList>
    </citation>
    <scope>NUCLEOTIDE SEQUENCE [LARGE SCALE GENOMIC DNA]</scope>
    <source>
        <strain evidence="5 6">A1</strain>
    </source>
</reference>
<evidence type="ECO:0000256" key="2">
    <source>
        <dbReference type="SAM" id="MobiDB-lite"/>
    </source>
</evidence>
<dbReference type="AlphaFoldDB" id="A0A060NLW5"/>
<feature type="chain" id="PRO_5001587879" evidence="4">
    <location>
        <begin position="20"/>
        <end position="662"/>
    </location>
</feature>
<feature type="signal peptide" evidence="4">
    <location>
        <begin position="1"/>
        <end position="19"/>
    </location>
</feature>
<gene>
    <name evidence="5" type="ORF">SRAA_0669</name>
</gene>
<dbReference type="Proteomes" id="UP000067461">
    <property type="component" value="Chromosome"/>
</dbReference>
<dbReference type="STRING" id="1458425.SRAA_0669"/>
<keyword evidence="3" id="KW-1133">Transmembrane helix</keyword>